<name>K4A3V7_SETIT</name>
<dbReference type="EMBL" id="AGNK02001253">
    <property type="status" value="NOT_ANNOTATED_CDS"/>
    <property type="molecule type" value="Genomic_DNA"/>
</dbReference>
<evidence type="ECO:0000313" key="2">
    <source>
        <dbReference type="Proteomes" id="UP000004995"/>
    </source>
</evidence>
<evidence type="ECO:0000313" key="1">
    <source>
        <dbReference type="EnsemblPlants" id="KQL25796"/>
    </source>
</evidence>
<reference evidence="2" key="1">
    <citation type="journal article" date="2012" name="Nat. Biotechnol.">
        <title>Reference genome sequence of the model plant Setaria.</title>
        <authorList>
            <person name="Bennetzen J.L."/>
            <person name="Schmutz J."/>
            <person name="Wang H."/>
            <person name="Percifield R."/>
            <person name="Hawkins J."/>
            <person name="Pontaroli A.C."/>
            <person name="Estep M."/>
            <person name="Feng L."/>
            <person name="Vaughn J.N."/>
            <person name="Grimwood J."/>
            <person name="Jenkins J."/>
            <person name="Barry K."/>
            <person name="Lindquist E."/>
            <person name="Hellsten U."/>
            <person name="Deshpande S."/>
            <person name="Wang X."/>
            <person name="Wu X."/>
            <person name="Mitros T."/>
            <person name="Triplett J."/>
            <person name="Yang X."/>
            <person name="Ye C.Y."/>
            <person name="Mauro-Herrera M."/>
            <person name="Wang L."/>
            <person name="Li P."/>
            <person name="Sharma M."/>
            <person name="Sharma R."/>
            <person name="Ronald P.C."/>
            <person name="Panaud O."/>
            <person name="Kellogg E.A."/>
            <person name="Brutnell T.P."/>
            <person name="Doust A.N."/>
            <person name="Tuskan G.A."/>
            <person name="Rokhsar D."/>
            <person name="Devos K.M."/>
        </authorList>
    </citation>
    <scope>NUCLEOTIDE SEQUENCE [LARGE SCALE GENOMIC DNA]</scope>
    <source>
        <strain evidence="2">cv. Yugu1</strain>
    </source>
</reference>
<dbReference type="AlphaFoldDB" id="K4A3V7"/>
<keyword evidence="2" id="KW-1185">Reference proteome</keyword>
<dbReference type="Proteomes" id="UP000004995">
    <property type="component" value="Unassembled WGS sequence"/>
</dbReference>
<dbReference type="InParanoid" id="K4A3V7"/>
<protein>
    <submittedName>
        <fullName evidence="1">Uncharacterized protein</fullName>
    </submittedName>
</protein>
<dbReference type="EnsemblPlants" id="KQL25796">
    <property type="protein sequence ID" value="KQL25796"/>
    <property type="gene ID" value="SETIT_033560mg"/>
</dbReference>
<accession>K4A3V7</accession>
<reference evidence="1" key="2">
    <citation type="submission" date="2018-08" db="UniProtKB">
        <authorList>
            <consortium name="EnsemblPlants"/>
        </authorList>
    </citation>
    <scope>IDENTIFICATION</scope>
    <source>
        <strain evidence="1">Yugu1</strain>
    </source>
</reference>
<organism evidence="1 2">
    <name type="scientific">Setaria italica</name>
    <name type="common">Foxtail millet</name>
    <name type="synonym">Panicum italicum</name>
    <dbReference type="NCBI Taxonomy" id="4555"/>
    <lineage>
        <taxon>Eukaryota</taxon>
        <taxon>Viridiplantae</taxon>
        <taxon>Streptophyta</taxon>
        <taxon>Embryophyta</taxon>
        <taxon>Tracheophyta</taxon>
        <taxon>Spermatophyta</taxon>
        <taxon>Magnoliopsida</taxon>
        <taxon>Liliopsida</taxon>
        <taxon>Poales</taxon>
        <taxon>Poaceae</taxon>
        <taxon>PACMAD clade</taxon>
        <taxon>Panicoideae</taxon>
        <taxon>Panicodae</taxon>
        <taxon>Paniceae</taxon>
        <taxon>Cenchrinae</taxon>
        <taxon>Setaria</taxon>
    </lineage>
</organism>
<dbReference type="HOGENOM" id="CLU_3360561_0_0_1"/>
<sequence>MWSRWQSQSGKGRAGGLSLSLHQHLACKMWLMAVAY</sequence>
<proteinExistence type="predicted"/>
<dbReference type="Gramene" id="KQL25796">
    <property type="protein sequence ID" value="KQL25796"/>
    <property type="gene ID" value="SETIT_033560mg"/>
</dbReference>